<dbReference type="Proteomes" id="UP001314170">
    <property type="component" value="Unassembled WGS sequence"/>
</dbReference>
<comment type="caution">
    <text evidence="1">The sequence shown here is derived from an EMBL/GenBank/DDBJ whole genome shotgun (WGS) entry which is preliminary data.</text>
</comment>
<sequence>MRARRVWGLLDVFMGVREARDGVGWGMEPAWCDESLGMLSGGGDGGLGEGEVLGVRKLVYGCKVWFVRRCGCGRKRELWREGA</sequence>
<protein>
    <submittedName>
        <fullName evidence="1">Uncharacterized protein</fullName>
    </submittedName>
</protein>
<evidence type="ECO:0000313" key="1">
    <source>
        <dbReference type="EMBL" id="CAK7337917.1"/>
    </source>
</evidence>
<name>A0AAV1RR11_9ROSI</name>
<gene>
    <name evidence="1" type="ORF">DCAF_LOCUS12958</name>
</gene>
<proteinExistence type="predicted"/>
<organism evidence="1 2">
    <name type="scientific">Dovyalis caffra</name>
    <dbReference type="NCBI Taxonomy" id="77055"/>
    <lineage>
        <taxon>Eukaryota</taxon>
        <taxon>Viridiplantae</taxon>
        <taxon>Streptophyta</taxon>
        <taxon>Embryophyta</taxon>
        <taxon>Tracheophyta</taxon>
        <taxon>Spermatophyta</taxon>
        <taxon>Magnoliopsida</taxon>
        <taxon>eudicotyledons</taxon>
        <taxon>Gunneridae</taxon>
        <taxon>Pentapetalae</taxon>
        <taxon>rosids</taxon>
        <taxon>fabids</taxon>
        <taxon>Malpighiales</taxon>
        <taxon>Salicaceae</taxon>
        <taxon>Flacourtieae</taxon>
        <taxon>Dovyalis</taxon>
    </lineage>
</organism>
<accession>A0AAV1RR11</accession>
<dbReference type="AlphaFoldDB" id="A0AAV1RR11"/>
<reference evidence="1 2" key="1">
    <citation type="submission" date="2024-01" db="EMBL/GenBank/DDBJ databases">
        <authorList>
            <person name="Waweru B."/>
        </authorList>
    </citation>
    <scope>NUCLEOTIDE SEQUENCE [LARGE SCALE GENOMIC DNA]</scope>
</reference>
<dbReference type="EMBL" id="CAWUPB010001108">
    <property type="protein sequence ID" value="CAK7337917.1"/>
    <property type="molecule type" value="Genomic_DNA"/>
</dbReference>
<evidence type="ECO:0000313" key="2">
    <source>
        <dbReference type="Proteomes" id="UP001314170"/>
    </source>
</evidence>
<keyword evidence="2" id="KW-1185">Reference proteome</keyword>